<sequence length="285" mass="33269">MKVKQILNNNVAILTKGTNEVIVYSKGIAFRKKVGQSVSKEEVDKVFVLDSADVLEHFSYLLANTEESLFEIVRSIILRAEELFQKKATDYLYLTLLDHIDYALKRGKKGQYISNPLLWEVRRYYPKSYQLGVEVVERLNKEYNVSFPEDEAASIALHLVNIQEAVQNSQENEKVTEIMKDIVSIVQYHLGAPMNHESINYTRFMQHLQYFVQRILTNDTYSENDSELYQQISQLYPEAYGAVKKIELYVIGTFGKLISEDEKTYLMMHIHRMTERTEKRKESDV</sequence>
<name>A0A8B3RZH3_ENTFL</name>
<dbReference type="EMBL" id="SEWT01000001">
    <property type="protein sequence ID" value="RYU36117.1"/>
    <property type="molecule type" value="Genomic_DNA"/>
</dbReference>
<dbReference type="PROSITE" id="PS51372">
    <property type="entry name" value="PRD_2"/>
    <property type="match status" value="2"/>
</dbReference>
<proteinExistence type="predicted"/>
<dbReference type="Gene3D" id="2.30.24.10">
    <property type="entry name" value="CAT RNA-binding domain"/>
    <property type="match status" value="1"/>
</dbReference>
<dbReference type="InterPro" id="IPR036634">
    <property type="entry name" value="PRD_sf"/>
</dbReference>
<dbReference type="GO" id="GO:0003723">
    <property type="term" value="F:RNA binding"/>
    <property type="evidence" value="ECO:0007669"/>
    <property type="project" value="InterPro"/>
</dbReference>
<dbReference type="InterPro" id="IPR036650">
    <property type="entry name" value="CAT_RNA-bd_dom_sf"/>
</dbReference>
<dbReference type="SUPFAM" id="SSF50151">
    <property type="entry name" value="SacY-like RNA-binding domain"/>
    <property type="match status" value="1"/>
</dbReference>
<dbReference type="InterPro" id="IPR004341">
    <property type="entry name" value="CAT_RNA-bd_dom"/>
</dbReference>
<dbReference type="Pfam" id="PF00874">
    <property type="entry name" value="PRD"/>
    <property type="match status" value="2"/>
</dbReference>
<accession>A0A8B3RZH3</accession>
<dbReference type="PANTHER" id="PTHR30185">
    <property type="entry name" value="CRYPTIC BETA-GLUCOSIDE BGL OPERON ANTITERMINATOR"/>
    <property type="match status" value="1"/>
</dbReference>
<reference evidence="2 3" key="1">
    <citation type="submission" date="2019-02" db="EMBL/GenBank/DDBJ databases">
        <title>From farm to fork: dissemination of Tn554::fexA-optrA in linezolid-resistant Enterococcus faecalis clones from chicken feces and meat in Tunisia.</title>
        <authorList>
            <person name="Tedim A.P."/>
            <person name="Elghaieb H."/>
            <person name="Abbassi M.S."/>
            <person name="Novais C."/>
            <person name="Hassen A."/>
            <person name="Peixe L."/>
            <person name="Freitas A.R."/>
        </authorList>
    </citation>
    <scope>NUCLEOTIDE SEQUENCE [LARGE SCALE GENOMIC DNA]</scope>
    <source>
        <strain evidence="2 3">728T</strain>
    </source>
</reference>
<evidence type="ECO:0000313" key="3">
    <source>
        <dbReference type="Proteomes" id="UP000292223"/>
    </source>
</evidence>
<dbReference type="RefSeq" id="WP_002381901.1">
    <property type="nucleotide sequence ID" value="NZ_CAACXT010000005.1"/>
</dbReference>
<evidence type="ECO:0000256" key="1">
    <source>
        <dbReference type="ARBA" id="ARBA00022737"/>
    </source>
</evidence>
<dbReference type="PANTHER" id="PTHR30185:SF15">
    <property type="entry name" value="CRYPTIC BETA-GLUCOSIDE BGL OPERON ANTITERMINATOR"/>
    <property type="match status" value="1"/>
</dbReference>
<dbReference type="SMART" id="SM01061">
    <property type="entry name" value="CAT_RBD"/>
    <property type="match status" value="1"/>
</dbReference>
<dbReference type="Gene3D" id="1.10.1790.10">
    <property type="entry name" value="PRD domain"/>
    <property type="match status" value="2"/>
</dbReference>
<dbReference type="SUPFAM" id="SSF63520">
    <property type="entry name" value="PTS-regulatory domain, PRD"/>
    <property type="match status" value="2"/>
</dbReference>
<dbReference type="GO" id="GO:0006355">
    <property type="term" value="P:regulation of DNA-templated transcription"/>
    <property type="evidence" value="ECO:0007669"/>
    <property type="project" value="InterPro"/>
</dbReference>
<keyword evidence="1" id="KW-0677">Repeat</keyword>
<dbReference type="Pfam" id="PF03123">
    <property type="entry name" value="CAT_RBD"/>
    <property type="match status" value="1"/>
</dbReference>
<comment type="caution">
    <text evidence="2">The sequence shown here is derived from an EMBL/GenBank/DDBJ whole genome shotgun (WGS) entry which is preliminary data.</text>
</comment>
<dbReference type="AlphaFoldDB" id="A0A8B3RZH3"/>
<dbReference type="InterPro" id="IPR050661">
    <property type="entry name" value="BglG_antiterminators"/>
</dbReference>
<dbReference type="Proteomes" id="UP000292223">
    <property type="component" value="Unassembled WGS sequence"/>
</dbReference>
<gene>
    <name evidence="2" type="ORF">EU507_02375</name>
</gene>
<dbReference type="InterPro" id="IPR011608">
    <property type="entry name" value="PRD"/>
</dbReference>
<evidence type="ECO:0000313" key="2">
    <source>
        <dbReference type="EMBL" id="RYU36117.1"/>
    </source>
</evidence>
<protein>
    <submittedName>
        <fullName evidence="2">PRD domain-containing protein</fullName>
    </submittedName>
</protein>
<organism evidence="2 3">
    <name type="scientific">Enterococcus faecalis</name>
    <name type="common">Streptococcus faecalis</name>
    <dbReference type="NCBI Taxonomy" id="1351"/>
    <lineage>
        <taxon>Bacteria</taxon>
        <taxon>Bacillati</taxon>
        <taxon>Bacillota</taxon>
        <taxon>Bacilli</taxon>
        <taxon>Lactobacillales</taxon>
        <taxon>Enterococcaceae</taxon>
        <taxon>Enterococcus</taxon>
    </lineage>
</organism>